<accession>A0A285CUZ3</accession>
<dbReference type="PANTHER" id="PTHR32089:SF112">
    <property type="entry name" value="LYSOZYME-LIKE PROTEIN-RELATED"/>
    <property type="match status" value="1"/>
</dbReference>
<evidence type="ECO:0000256" key="3">
    <source>
        <dbReference type="ARBA" id="ARBA00023136"/>
    </source>
</evidence>
<protein>
    <submittedName>
        <fullName evidence="11">Methyl-accepting chemotaxis protein</fullName>
    </submittedName>
</protein>
<sequence length="707" mass="78522">MRTIQSRMWLIVISAVAGMIILLGSNFYLSLKQNAASEVQEELSAAVERSQALKYSMSQVRTLEQQYLKEPNPDTAFRINEDINSIRNEAVSLAKNYAENKQIEEQFTKIKDSVNTYYERFVSLTDTYETIGYTAVDGIRGEVDLLNKNLTSLAASTANQNIVNAMSLLSLYEKNFMITMDRGSYNEFADQLQNMKEIVNATSVNQTTKNGIMTSLSNYQRLLNDVLRTFDRTNAYMEDFNQLGEEIELAVTSVEGFVKSDLDNVKRTLQSENETLQLWIILFSCVLIAFIFVMSFYIVKGINRSILSLKSGAEKIGNGNFAHRVALDTEDEMGDLASTFNQMADKVQHAFIQILNSSDAVQAASQHLAAISEETTAQANEVNHAIKQVAAGATDQSERLEEGNLLVKEVSEQILKTEGLSTIISENAVQTEEEGKRGLLTVQELSSTSEEFLELANHLTQQVVLASEQSSRISTIVETIEEIAENTNLLALNAAIESARAGEAGKGFAVVASEVRKLAERSKNEARQIQELVATMSEQMEQLKRDASQFDEFKSKQATVVGETKSSFENITTHVTGISLNIRDIQWAVADIQTANSKLREKLENIYLISEQSAGVSEEVSASSETQLEAISQVTEAANELSNIATNLQQEISQFELEGTNLEPVDEIPKSKLEAKLDLIFNKLSKSKFAKGSLKNLKVKLRKKKGE</sequence>
<dbReference type="GO" id="GO:0007165">
    <property type="term" value="P:signal transduction"/>
    <property type="evidence" value="ECO:0007669"/>
    <property type="project" value="UniProtKB-KW"/>
</dbReference>
<dbReference type="SMART" id="SM01358">
    <property type="entry name" value="HBM"/>
    <property type="match status" value="1"/>
</dbReference>
<dbReference type="EMBL" id="OAOP01000005">
    <property type="protein sequence ID" value="SNX71372.1"/>
    <property type="molecule type" value="Genomic_DNA"/>
</dbReference>
<keyword evidence="2" id="KW-1003">Cell membrane</keyword>
<reference evidence="11 12" key="1">
    <citation type="submission" date="2017-08" db="EMBL/GenBank/DDBJ databases">
        <authorList>
            <person name="de Groot N.N."/>
        </authorList>
    </citation>
    <scope>NUCLEOTIDE SEQUENCE [LARGE SCALE GENOMIC DNA]</scope>
    <source>
        <strain evidence="11 12">JC228</strain>
    </source>
</reference>
<name>A0A285CUZ3_9BACI</name>
<evidence type="ECO:0000256" key="5">
    <source>
        <dbReference type="ARBA" id="ARBA00029447"/>
    </source>
</evidence>
<evidence type="ECO:0000256" key="1">
    <source>
        <dbReference type="ARBA" id="ARBA00004236"/>
    </source>
</evidence>
<evidence type="ECO:0000256" key="4">
    <source>
        <dbReference type="ARBA" id="ARBA00023224"/>
    </source>
</evidence>
<evidence type="ECO:0000259" key="10">
    <source>
        <dbReference type="PROSITE" id="PS50885"/>
    </source>
</evidence>
<feature type="coiled-coil region" evidence="7">
    <location>
        <begin position="631"/>
        <end position="658"/>
    </location>
</feature>
<dbReference type="PANTHER" id="PTHR32089">
    <property type="entry name" value="METHYL-ACCEPTING CHEMOTAXIS PROTEIN MCPB"/>
    <property type="match status" value="1"/>
</dbReference>
<proteinExistence type="inferred from homology"/>
<feature type="transmembrane region" description="Helical" evidence="8">
    <location>
        <begin position="276"/>
        <end position="299"/>
    </location>
</feature>
<evidence type="ECO:0000256" key="6">
    <source>
        <dbReference type="PROSITE-ProRule" id="PRU00284"/>
    </source>
</evidence>
<dbReference type="Proteomes" id="UP000219546">
    <property type="component" value="Unassembled WGS sequence"/>
</dbReference>
<dbReference type="CDD" id="cd06225">
    <property type="entry name" value="HAMP"/>
    <property type="match status" value="1"/>
</dbReference>
<dbReference type="SMART" id="SM00304">
    <property type="entry name" value="HAMP"/>
    <property type="match status" value="1"/>
</dbReference>
<keyword evidence="8" id="KW-0812">Transmembrane</keyword>
<evidence type="ECO:0000256" key="7">
    <source>
        <dbReference type="SAM" id="Coils"/>
    </source>
</evidence>
<dbReference type="Gene3D" id="6.10.340.10">
    <property type="match status" value="1"/>
</dbReference>
<evidence type="ECO:0000313" key="11">
    <source>
        <dbReference type="EMBL" id="SNX71372.1"/>
    </source>
</evidence>
<comment type="subcellular location">
    <subcellularLocation>
        <location evidence="1">Cell membrane</location>
    </subcellularLocation>
</comment>
<evidence type="ECO:0000259" key="9">
    <source>
        <dbReference type="PROSITE" id="PS50111"/>
    </source>
</evidence>
<organism evidence="11 12">
    <name type="scientific">Bacillus oleivorans</name>
    <dbReference type="NCBI Taxonomy" id="1448271"/>
    <lineage>
        <taxon>Bacteria</taxon>
        <taxon>Bacillati</taxon>
        <taxon>Bacillota</taxon>
        <taxon>Bacilli</taxon>
        <taxon>Bacillales</taxon>
        <taxon>Bacillaceae</taxon>
        <taxon>Bacillus</taxon>
    </lineage>
</organism>
<dbReference type="Gene3D" id="1.10.287.950">
    <property type="entry name" value="Methyl-accepting chemotaxis protein"/>
    <property type="match status" value="1"/>
</dbReference>
<dbReference type="GO" id="GO:0005886">
    <property type="term" value="C:plasma membrane"/>
    <property type="evidence" value="ECO:0007669"/>
    <property type="project" value="UniProtKB-SubCell"/>
</dbReference>
<keyword evidence="8" id="KW-1133">Transmembrane helix</keyword>
<keyword evidence="4 6" id="KW-0807">Transducer</keyword>
<keyword evidence="3 8" id="KW-0472">Membrane</keyword>
<comment type="similarity">
    <text evidence="5">Belongs to the methyl-accepting chemotaxis (MCP) protein family.</text>
</comment>
<dbReference type="SMART" id="SM00283">
    <property type="entry name" value="MA"/>
    <property type="match status" value="1"/>
</dbReference>
<feature type="coiled-coil region" evidence="7">
    <location>
        <begin position="512"/>
        <end position="546"/>
    </location>
</feature>
<dbReference type="InterPro" id="IPR032255">
    <property type="entry name" value="HBM"/>
</dbReference>
<evidence type="ECO:0000313" key="12">
    <source>
        <dbReference type="Proteomes" id="UP000219546"/>
    </source>
</evidence>
<feature type="domain" description="Methyl-accepting transducer" evidence="9">
    <location>
        <begin position="371"/>
        <end position="628"/>
    </location>
</feature>
<dbReference type="Pfam" id="PF00672">
    <property type="entry name" value="HAMP"/>
    <property type="match status" value="1"/>
</dbReference>
<feature type="transmembrane region" description="Helical" evidence="8">
    <location>
        <begin position="9"/>
        <end position="29"/>
    </location>
</feature>
<dbReference type="Pfam" id="PF00015">
    <property type="entry name" value="MCPsignal"/>
    <property type="match status" value="1"/>
</dbReference>
<dbReference type="AlphaFoldDB" id="A0A285CUZ3"/>
<dbReference type="InterPro" id="IPR004089">
    <property type="entry name" value="MCPsignal_dom"/>
</dbReference>
<dbReference type="PROSITE" id="PS50111">
    <property type="entry name" value="CHEMOTAXIS_TRANSDUC_2"/>
    <property type="match status" value="1"/>
</dbReference>
<dbReference type="PROSITE" id="PS50885">
    <property type="entry name" value="HAMP"/>
    <property type="match status" value="1"/>
</dbReference>
<feature type="domain" description="HAMP" evidence="10">
    <location>
        <begin position="300"/>
        <end position="352"/>
    </location>
</feature>
<evidence type="ECO:0000256" key="2">
    <source>
        <dbReference type="ARBA" id="ARBA00022475"/>
    </source>
</evidence>
<evidence type="ECO:0000256" key="8">
    <source>
        <dbReference type="SAM" id="Phobius"/>
    </source>
</evidence>
<keyword evidence="12" id="KW-1185">Reference proteome</keyword>
<dbReference type="OrthoDB" id="2954261at2"/>
<dbReference type="SUPFAM" id="SSF58104">
    <property type="entry name" value="Methyl-accepting chemotaxis protein (MCP) signaling domain"/>
    <property type="match status" value="1"/>
</dbReference>
<keyword evidence="7" id="KW-0175">Coiled coil</keyword>
<gene>
    <name evidence="11" type="ORF">SAMN05877753_105138</name>
</gene>
<dbReference type="InterPro" id="IPR003660">
    <property type="entry name" value="HAMP_dom"/>
</dbReference>